<organism evidence="1 2">
    <name type="scientific">Paenibacillus bovis</name>
    <dbReference type="NCBI Taxonomy" id="1616788"/>
    <lineage>
        <taxon>Bacteria</taxon>
        <taxon>Bacillati</taxon>
        <taxon>Bacillota</taxon>
        <taxon>Bacilli</taxon>
        <taxon>Bacillales</taxon>
        <taxon>Paenibacillaceae</taxon>
        <taxon>Paenibacillus</taxon>
    </lineage>
</organism>
<reference evidence="1 2" key="1">
    <citation type="journal article" date="2016" name="Int. J. Syst. Evol. Microbiol.">
        <title>Paenibacillus damxungensis sp. nov., isolated from raw yak (Bos grunniens) milk.</title>
        <authorList>
            <person name="Wu Z."/>
            <person name="Gao C."/>
            <person name="Han J."/>
            <person name="Liu Z."/>
        </authorList>
    </citation>
    <scope>NUCLEOTIDE SEQUENCE [LARGE SCALE GENOMIC DNA]</scope>
    <source>
        <strain evidence="1 2">BD3526</strain>
        <plasmid evidence="1 2">unnamed1</plasmid>
    </source>
</reference>
<gene>
    <name evidence="1" type="ORF">AR543_p0004</name>
</gene>
<geneLocation type="plasmid" evidence="1 2">
    <name>unnamed1</name>
</geneLocation>
<keyword evidence="2" id="KW-1185">Reference proteome</keyword>
<evidence type="ECO:0000313" key="2">
    <source>
        <dbReference type="Proteomes" id="UP000078148"/>
    </source>
</evidence>
<accession>A0A1X9T448</accession>
<protein>
    <submittedName>
        <fullName evidence="1">Uncharacterized protein</fullName>
    </submittedName>
</protein>
<proteinExistence type="predicted"/>
<dbReference type="OrthoDB" id="2677659at2"/>
<sequence>MNTLHTTKVLDWIKSRRGRSPELSDQAAAFLDGLEMRIARGDFYVSSHQLGTTELLQTGAMHQWLMRWKEDNCPEQYDFDESLDDVMIEFEGDAYFDNFEHVPDLGICDQCGKAHQDVRTYRVMTDTFIRICYYGCSDPRSSAQGTPNTVMEVMEQ</sequence>
<dbReference type="RefSeq" id="WP_087071330.1">
    <property type="nucleotide sequence ID" value="NZ_CP021170.1"/>
</dbReference>
<dbReference type="AlphaFoldDB" id="A0A1X9T448"/>
<keyword evidence="1" id="KW-0614">Plasmid</keyword>
<name>A0A1X9T448_9BACL</name>
<dbReference type="KEGG" id="pbv:AR543_p0004"/>
<dbReference type="EMBL" id="CP021170">
    <property type="protein sequence ID" value="ARR10612.1"/>
    <property type="molecule type" value="Genomic_DNA"/>
</dbReference>
<dbReference type="Proteomes" id="UP000078148">
    <property type="component" value="Plasmid unnamed1"/>
</dbReference>
<evidence type="ECO:0000313" key="1">
    <source>
        <dbReference type="EMBL" id="ARR10612.1"/>
    </source>
</evidence>